<dbReference type="InterPro" id="IPR002347">
    <property type="entry name" value="SDR_fam"/>
</dbReference>
<dbReference type="Proteomes" id="UP000078237">
    <property type="component" value="Unassembled WGS sequence"/>
</dbReference>
<dbReference type="Gene3D" id="3.40.50.720">
    <property type="entry name" value="NAD(P)-binding Rossmann-like Domain"/>
    <property type="match status" value="1"/>
</dbReference>
<accession>A0A175WG91</accession>
<evidence type="ECO:0000256" key="2">
    <source>
        <dbReference type="ARBA" id="ARBA00022857"/>
    </source>
</evidence>
<evidence type="ECO:0000256" key="4">
    <source>
        <dbReference type="RuleBase" id="RU000363"/>
    </source>
</evidence>
<evidence type="ECO:0000313" key="5">
    <source>
        <dbReference type="EMBL" id="KXX82696.1"/>
    </source>
</evidence>
<dbReference type="PRINTS" id="PR00081">
    <property type="entry name" value="GDHRDH"/>
</dbReference>
<name>A0A175WG91_9PEZI</name>
<keyword evidence="2" id="KW-0521">NADP</keyword>
<evidence type="ECO:0000256" key="3">
    <source>
        <dbReference type="ARBA" id="ARBA00023002"/>
    </source>
</evidence>
<reference evidence="5 6" key="1">
    <citation type="journal article" date="2016" name="Genome Announc.">
        <title>Genome Sequence of Madurella mycetomatis mm55, Isolated from a Human Mycetoma Case in Sudan.</title>
        <authorList>
            <person name="Smit S."/>
            <person name="Derks M.F."/>
            <person name="Bervoets S."/>
            <person name="Fahal A."/>
            <person name="van Leeuwen W."/>
            <person name="van Belkum A."/>
            <person name="van de Sande W.W."/>
        </authorList>
    </citation>
    <scope>NUCLEOTIDE SEQUENCE [LARGE SCALE GENOMIC DNA]</scope>
    <source>
        <strain evidence="6">mm55</strain>
    </source>
</reference>
<organism evidence="5 6">
    <name type="scientific">Madurella mycetomatis</name>
    <dbReference type="NCBI Taxonomy" id="100816"/>
    <lineage>
        <taxon>Eukaryota</taxon>
        <taxon>Fungi</taxon>
        <taxon>Dikarya</taxon>
        <taxon>Ascomycota</taxon>
        <taxon>Pezizomycotina</taxon>
        <taxon>Sordariomycetes</taxon>
        <taxon>Sordariomycetidae</taxon>
        <taxon>Sordariales</taxon>
        <taxon>Sordariales incertae sedis</taxon>
        <taxon>Madurella</taxon>
    </lineage>
</organism>
<dbReference type="PANTHER" id="PTHR43963:SF6">
    <property type="entry name" value="CHAIN DEHYDROGENASE FAMILY PROTEIN, PUTATIVE (AFU_ORTHOLOGUE AFUA_3G15350)-RELATED"/>
    <property type="match status" value="1"/>
</dbReference>
<dbReference type="SUPFAM" id="SSF51735">
    <property type="entry name" value="NAD(P)-binding Rossmann-fold domains"/>
    <property type="match status" value="1"/>
</dbReference>
<evidence type="ECO:0000256" key="1">
    <source>
        <dbReference type="ARBA" id="ARBA00006484"/>
    </source>
</evidence>
<dbReference type="EMBL" id="LCTW02000009">
    <property type="protein sequence ID" value="KXX82696.1"/>
    <property type="molecule type" value="Genomic_DNA"/>
</dbReference>
<protein>
    <submittedName>
        <fullName evidence="5">Carbonyl reductase [NADPH] 1</fullName>
    </submittedName>
</protein>
<comment type="similarity">
    <text evidence="1 4">Belongs to the short-chain dehydrogenases/reductases (SDR) family.</text>
</comment>
<dbReference type="PRINTS" id="PR00080">
    <property type="entry name" value="SDRFAMILY"/>
</dbReference>
<proteinExistence type="inferred from homology"/>
<dbReference type="OrthoDB" id="1933717at2759"/>
<sequence length="294" mass="31523">MSYARIGVVTGANKGIGYATVRQLALQYPKSPLNAGPLLIYLGARDSSRGQDAVAKLTTEDPALRQAKVLRADGGATDIKFHQIDVSDSPSIQRFADFLKKEHPDGIDFVINNAGIAMDGFNPHVVKTTLRCNYHGMLECTRAFIPLLRPSGGRIVNLGSVVGLLNKYSPSIRDRFLHAQSVDDITALMDDFTATVERGREKEEGWPSAAYAVSKTGAIGMTLQIAAELKRAGGKEGVLVNACCPGWVVTDLTKGKGHKTPDQGAQTPVMLAIGEIGGKSGAFWEEGREISWVG</sequence>
<keyword evidence="6" id="KW-1185">Reference proteome</keyword>
<dbReference type="Pfam" id="PF00106">
    <property type="entry name" value="adh_short"/>
    <property type="match status" value="2"/>
</dbReference>
<dbReference type="STRING" id="100816.A0A175WG91"/>
<evidence type="ECO:0000313" key="6">
    <source>
        <dbReference type="Proteomes" id="UP000078237"/>
    </source>
</evidence>
<keyword evidence="3" id="KW-0560">Oxidoreductase</keyword>
<dbReference type="InterPro" id="IPR036291">
    <property type="entry name" value="NAD(P)-bd_dom_sf"/>
</dbReference>
<dbReference type="GO" id="GO:0016491">
    <property type="term" value="F:oxidoreductase activity"/>
    <property type="evidence" value="ECO:0007669"/>
    <property type="project" value="UniProtKB-KW"/>
</dbReference>
<dbReference type="PANTHER" id="PTHR43963">
    <property type="entry name" value="CARBONYL REDUCTASE 1-RELATED"/>
    <property type="match status" value="1"/>
</dbReference>
<comment type="caution">
    <text evidence="5">The sequence shown here is derived from an EMBL/GenBank/DDBJ whole genome shotgun (WGS) entry which is preliminary data.</text>
</comment>
<gene>
    <name evidence="5" type="ORF">MMYC01_200847</name>
</gene>
<dbReference type="VEuPathDB" id="FungiDB:MMYC01_200847"/>
<dbReference type="AlphaFoldDB" id="A0A175WG91"/>